<evidence type="ECO:0000313" key="3">
    <source>
        <dbReference type="EMBL" id="SNT73372.1"/>
    </source>
</evidence>
<gene>
    <name evidence="3" type="ORF">SAMN06297382_1771</name>
</gene>
<feature type="transmembrane region" description="Helical" evidence="1">
    <location>
        <begin position="255"/>
        <end position="274"/>
    </location>
</feature>
<feature type="transmembrane region" description="Helical" evidence="1">
    <location>
        <begin position="55"/>
        <end position="82"/>
    </location>
</feature>
<evidence type="ECO:0000256" key="1">
    <source>
        <dbReference type="SAM" id="Phobius"/>
    </source>
</evidence>
<dbReference type="PANTHER" id="PTHR30590">
    <property type="entry name" value="INNER MEMBRANE PROTEIN"/>
    <property type="match status" value="1"/>
</dbReference>
<protein>
    <recommendedName>
        <fullName evidence="2">DUF418 domain-containing protein</fullName>
    </recommendedName>
</protein>
<dbReference type="InterPro" id="IPR052529">
    <property type="entry name" value="Bact_Transport_Assoc"/>
</dbReference>
<feature type="transmembrane region" description="Helical" evidence="1">
    <location>
        <begin position="324"/>
        <end position="347"/>
    </location>
</feature>
<dbReference type="Proteomes" id="UP000198346">
    <property type="component" value="Unassembled WGS sequence"/>
</dbReference>
<dbReference type="EMBL" id="FZQA01000003">
    <property type="protein sequence ID" value="SNT73372.1"/>
    <property type="molecule type" value="Genomic_DNA"/>
</dbReference>
<proteinExistence type="predicted"/>
<organism evidence="3 4">
    <name type="scientific">Amphiplicatus metriothermophilus</name>
    <dbReference type="NCBI Taxonomy" id="1519374"/>
    <lineage>
        <taxon>Bacteria</taxon>
        <taxon>Pseudomonadati</taxon>
        <taxon>Pseudomonadota</taxon>
        <taxon>Alphaproteobacteria</taxon>
        <taxon>Parvularculales</taxon>
        <taxon>Parvularculaceae</taxon>
        <taxon>Amphiplicatus</taxon>
    </lineage>
</organism>
<dbReference type="AlphaFoldDB" id="A0A239PTY4"/>
<dbReference type="OrthoDB" id="9807744at2"/>
<dbReference type="RefSeq" id="WP_159462459.1">
    <property type="nucleotide sequence ID" value="NZ_FZQA01000003.1"/>
</dbReference>
<reference evidence="3 4" key="1">
    <citation type="submission" date="2017-07" db="EMBL/GenBank/DDBJ databases">
        <authorList>
            <person name="Sun Z.S."/>
            <person name="Albrecht U."/>
            <person name="Echele G."/>
            <person name="Lee C.C."/>
        </authorList>
    </citation>
    <scope>NUCLEOTIDE SEQUENCE [LARGE SCALE GENOMIC DNA]</scope>
    <source>
        <strain evidence="3 4">CGMCC 1.12710</strain>
    </source>
</reference>
<feature type="transmembrane region" description="Helical" evidence="1">
    <location>
        <begin position="280"/>
        <end position="303"/>
    </location>
</feature>
<feature type="transmembrane region" description="Helical" evidence="1">
    <location>
        <begin position="147"/>
        <end position="169"/>
    </location>
</feature>
<keyword evidence="1" id="KW-0472">Membrane</keyword>
<evidence type="ECO:0000313" key="4">
    <source>
        <dbReference type="Proteomes" id="UP000198346"/>
    </source>
</evidence>
<feature type="transmembrane region" description="Helical" evidence="1">
    <location>
        <begin position="21"/>
        <end position="40"/>
    </location>
</feature>
<dbReference type="Pfam" id="PF04235">
    <property type="entry name" value="DUF418"/>
    <property type="match status" value="1"/>
</dbReference>
<feature type="transmembrane region" description="Helical" evidence="1">
    <location>
        <begin position="213"/>
        <end position="234"/>
    </location>
</feature>
<keyword evidence="1" id="KW-0812">Transmembrane</keyword>
<keyword evidence="4" id="KW-1185">Reference proteome</keyword>
<accession>A0A239PTY4</accession>
<dbReference type="InterPro" id="IPR007349">
    <property type="entry name" value="DUF418"/>
</dbReference>
<feature type="transmembrane region" description="Helical" evidence="1">
    <location>
        <begin position="353"/>
        <end position="375"/>
    </location>
</feature>
<name>A0A239PTY4_9PROT</name>
<feature type="domain" description="DUF418" evidence="2">
    <location>
        <begin position="236"/>
        <end position="394"/>
    </location>
</feature>
<sequence length="397" mass="43115">MTYQSESAAAGRHIFPDLARAFALFGIALVNVGVFAYPMMSGYHAGGLRTGFDHAAWFLVCALFLFKSYSIFSFMFGVGFAYQIDAAERRGVGFPGRYARRILGLLFFGALNISLLFFGDILVIYAVLGTILFFFRKAGVKALVRWAVALYVVQIIFSIFFTGSFWLWGIYAPEEMAKEMATLAETDARAAAVFSAGGFMDAAAFRVEVWLENIAFMFMMQGFGAFSFFLFGLAAVRSGLIARPEAAFWSRARRVYLPVGVALGLVGAGLIVRAETFMDPMAMAGMTVTTLASPFASAGYLGLIAKWAAGREGPARTFFARGGTATLTAYLLQGLLFSLIFSAYGLGLYARPGAAACTVIAVAVALFSLAFSSLWRTRFARGPLEIVLRGWTYLGAR</sequence>
<dbReference type="PANTHER" id="PTHR30590:SF2">
    <property type="entry name" value="INNER MEMBRANE PROTEIN"/>
    <property type="match status" value="1"/>
</dbReference>
<evidence type="ECO:0000259" key="2">
    <source>
        <dbReference type="Pfam" id="PF04235"/>
    </source>
</evidence>
<feature type="transmembrane region" description="Helical" evidence="1">
    <location>
        <begin position="102"/>
        <end position="135"/>
    </location>
</feature>
<keyword evidence="1" id="KW-1133">Transmembrane helix</keyword>